<evidence type="ECO:0000313" key="1">
    <source>
        <dbReference type="EMBL" id="GAH65368.1"/>
    </source>
</evidence>
<reference evidence="1" key="1">
    <citation type="journal article" date="2014" name="Front. Microbiol.">
        <title>High frequency of phylogenetically diverse reductive dehalogenase-homologous genes in deep subseafloor sedimentary metagenomes.</title>
        <authorList>
            <person name="Kawai M."/>
            <person name="Futagami T."/>
            <person name="Toyoda A."/>
            <person name="Takaki Y."/>
            <person name="Nishi S."/>
            <person name="Hori S."/>
            <person name="Arai W."/>
            <person name="Tsubouchi T."/>
            <person name="Morono Y."/>
            <person name="Uchiyama I."/>
            <person name="Ito T."/>
            <person name="Fujiyama A."/>
            <person name="Inagaki F."/>
            <person name="Takami H."/>
        </authorList>
    </citation>
    <scope>NUCLEOTIDE SEQUENCE</scope>
    <source>
        <strain evidence="1">Expedition CK06-06</strain>
    </source>
</reference>
<dbReference type="AlphaFoldDB" id="X1J6I5"/>
<protein>
    <submittedName>
        <fullName evidence="1">Uncharacterized protein</fullName>
    </submittedName>
</protein>
<sequence length="62" mass="6942">FGASRTFLGGVSYTVRRCKISKKQTLIDALFNQYQLQNLVINLLITDNKEGGLLPLPHPQVL</sequence>
<comment type="caution">
    <text evidence="1">The sequence shown here is derived from an EMBL/GenBank/DDBJ whole genome shotgun (WGS) entry which is preliminary data.</text>
</comment>
<dbReference type="EMBL" id="BARU01030626">
    <property type="protein sequence ID" value="GAH65368.1"/>
    <property type="molecule type" value="Genomic_DNA"/>
</dbReference>
<proteinExistence type="predicted"/>
<gene>
    <name evidence="1" type="ORF">S03H2_48560</name>
</gene>
<feature type="non-terminal residue" evidence="1">
    <location>
        <position position="1"/>
    </location>
</feature>
<name>X1J6I5_9ZZZZ</name>
<organism evidence="1">
    <name type="scientific">marine sediment metagenome</name>
    <dbReference type="NCBI Taxonomy" id="412755"/>
    <lineage>
        <taxon>unclassified sequences</taxon>
        <taxon>metagenomes</taxon>
        <taxon>ecological metagenomes</taxon>
    </lineage>
</organism>
<accession>X1J6I5</accession>